<dbReference type="GO" id="GO:0030246">
    <property type="term" value="F:carbohydrate binding"/>
    <property type="evidence" value="ECO:0007669"/>
    <property type="project" value="InterPro"/>
</dbReference>
<dbReference type="GO" id="GO:0009279">
    <property type="term" value="C:cell outer membrane"/>
    <property type="evidence" value="ECO:0007669"/>
    <property type="project" value="UniProtKB-SubCell"/>
</dbReference>
<dbReference type="AlphaFoldDB" id="A0A4Y9SJ75"/>
<evidence type="ECO:0000313" key="12">
    <source>
        <dbReference type="Proteomes" id="UP000298438"/>
    </source>
</evidence>
<dbReference type="PANTHER" id="PTHR30069:SF46">
    <property type="entry name" value="OAR PROTEIN"/>
    <property type="match status" value="1"/>
</dbReference>
<name>A0A4Y9SJ75_9BURK</name>
<evidence type="ECO:0000313" key="11">
    <source>
        <dbReference type="EMBL" id="TFW20905.1"/>
    </source>
</evidence>
<organism evidence="11 12">
    <name type="scientific">Zemynaea arenosa</name>
    <dbReference type="NCBI Taxonomy" id="2561931"/>
    <lineage>
        <taxon>Bacteria</taxon>
        <taxon>Pseudomonadati</taxon>
        <taxon>Pseudomonadota</taxon>
        <taxon>Betaproteobacteria</taxon>
        <taxon>Burkholderiales</taxon>
        <taxon>Oxalobacteraceae</taxon>
        <taxon>Telluria group</taxon>
        <taxon>Zemynaea</taxon>
    </lineage>
</organism>
<accession>A0A4Y9SJ75</accession>
<dbReference type="EMBL" id="SPVF01000127">
    <property type="protein sequence ID" value="TFW20905.1"/>
    <property type="molecule type" value="Genomic_DNA"/>
</dbReference>
<dbReference type="Gene3D" id="2.170.130.10">
    <property type="entry name" value="TonB-dependent receptor, plug domain"/>
    <property type="match status" value="1"/>
</dbReference>
<keyword evidence="6" id="KW-0472">Membrane</keyword>
<keyword evidence="7 11" id="KW-0675">Receptor</keyword>
<comment type="subcellular location">
    <subcellularLocation>
        <location evidence="1">Cell outer membrane</location>
        <topology evidence="1">Multi-pass membrane protein</topology>
    </subcellularLocation>
</comment>
<dbReference type="InterPro" id="IPR037066">
    <property type="entry name" value="Plug_dom_sf"/>
</dbReference>
<dbReference type="InterPro" id="IPR013784">
    <property type="entry name" value="Carb-bd-like_fold"/>
</dbReference>
<comment type="similarity">
    <text evidence="2">Belongs to the TonB-dependent receptor family.</text>
</comment>
<dbReference type="PANTHER" id="PTHR30069">
    <property type="entry name" value="TONB-DEPENDENT OUTER MEMBRANE RECEPTOR"/>
    <property type="match status" value="1"/>
</dbReference>
<keyword evidence="4" id="KW-1134">Transmembrane beta strand</keyword>
<keyword evidence="5" id="KW-0812">Transmembrane</keyword>
<dbReference type="Gene3D" id="2.60.40.10">
    <property type="entry name" value="Immunoglobulins"/>
    <property type="match status" value="1"/>
</dbReference>
<evidence type="ECO:0000256" key="3">
    <source>
        <dbReference type="ARBA" id="ARBA00022448"/>
    </source>
</evidence>
<feature type="domain" description="TonB-dependent transporter Oar-like beta-barrel" evidence="10">
    <location>
        <begin position="340"/>
        <end position="616"/>
    </location>
</feature>
<evidence type="ECO:0000256" key="2">
    <source>
        <dbReference type="ARBA" id="ARBA00009810"/>
    </source>
</evidence>
<keyword evidence="3" id="KW-0813">Transport</keyword>
<dbReference type="Gene3D" id="2.40.170.20">
    <property type="entry name" value="TonB-dependent receptor, beta-barrel domain"/>
    <property type="match status" value="1"/>
</dbReference>
<dbReference type="InterPro" id="IPR036942">
    <property type="entry name" value="Beta-barrel_TonB_sf"/>
</dbReference>
<evidence type="ECO:0000256" key="4">
    <source>
        <dbReference type="ARBA" id="ARBA00022452"/>
    </source>
</evidence>
<evidence type="ECO:0000259" key="10">
    <source>
        <dbReference type="Pfam" id="PF25183"/>
    </source>
</evidence>
<evidence type="ECO:0000256" key="8">
    <source>
        <dbReference type="ARBA" id="ARBA00023237"/>
    </source>
</evidence>
<evidence type="ECO:0000256" key="6">
    <source>
        <dbReference type="ARBA" id="ARBA00023136"/>
    </source>
</evidence>
<dbReference type="Pfam" id="PF25183">
    <property type="entry name" value="OMP_b-brl_4"/>
    <property type="match status" value="2"/>
</dbReference>
<evidence type="ECO:0000256" key="7">
    <source>
        <dbReference type="ARBA" id="ARBA00023170"/>
    </source>
</evidence>
<keyword evidence="12" id="KW-1185">Reference proteome</keyword>
<dbReference type="Proteomes" id="UP000298438">
    <property type="component" value="Unassembled WGS sequence"/>
</dbReference>
<dbReference type="InterPro" id="IPR039426">
    <property type="entry name" value="TonB-dep_rcpt-like"/>
</dbReference>
<feature type="signal peptide" evidence="9">
    <location>
        <begin position="1"/>
        <end position="30"/>
    </location>
</feature>
<reference evidence="11 12" key="1">
    <citation type="submission" date="2019-03" db="EMBL/GenBank/DDBJ databases">
        <title>Draft Genome Sequence of Massilia arenosa sp. nov., a Novel Massilia Species Isolated from a Sandy-loam Maize Soil.</title>
        <authorList>
            <person name="Raths R."/>
            <person name="Peta V."/>
            <person name="Bucking H."/>
        </authorList>
    </citation>
    <scope>NUCLEOTIDE SEQUENCE [LARGE SCALE GENOMIC DNA]</scope>
    <source>
        <strain evidence="11 12">MC02</strain>
    </source>
</reference>
<dbReference type="Pfam" id="PF13620">
    <property type="entry name" value="CarboxypepD_reg"/>
    <property type="match status" value="1"/>
</dbReference>
<evidence type="ECO:0000256" key="9">
    <source>
        <dbReference type="SAM" id="SignalP"/>
    </source>
</evidence>
<keyword evidence="9" id="KW-0732">Signal</keyword>
<evidence type="ECO:0000256" key="1">
    <source>
        <dbReference type="ARBA" id="ARBA00004571"/>
    </source>
</evidence>
<dbReference type="GO" id="GO:0044718">
    <property type="term" value="P:siderophore transmembrane transport"/>
    <property type="evidence" value="ECO:0007669"/>
    <property type="project" value="TreeGrafter"/>
</dbReference>
<dbReference type="InterPro" id="IPR013783">
    <property type="entry name" value="Ig-like_fold"/>
</dbReference>
<dbReference type="GO" id="GO:0015344">
    <property type="term" value="F:siderophore uptake transmembrane transporter activity"/>
    <property type="evidence" value="ECO:0007669"/>
    <property type="project" value="TreeGrafter"/>
</dbReference>
<proteinExistence type="inferred from homology"/>
<dbReference type="SUPFAM" id="SSF56935">
    <property type="entry name" value="Porins"/>
    <property type="match status" value="1"/>
</dbReference>
<feature type="domain" description="TonB-dependent transporter Oar-like beta-barrel" evidence="10">
    <location>
        <begin position="624"/>
        <end position="908"/>
    </location>
</feature>
<protein>
    <submittedName>
        <fullName evidence="11">TonB-dependent receptor</fullName>
    </submittedName>
</protein>
<dbReference type="SUPFAM" id="SSF49452">
    <property type="entry name" value="Starch-binding domain-like"/>
    <property type="match status" value="1"/>
</dbReference>
<dbReference type="OrthoDB" id="9768147at2"/>
<dbReference type="InterPro" id="IPR057601">
    <property type="entry name" value="Oar-like_b-barrel"/>
</dbReference>
<keyword evidence="8" id="KW-0998">Cell outer membrane</keyword>
<evidence type="ECO:0000256" key="5">
    <source>
        <dbReference type="ARBA" id="ARBA00022692"/>
    </source>
</evidence>
<dbReference type="RefSeq" id="WP_135207010.1">
    <property type="nucleotide sequence ID" value="NZ_SPVF01000127.1"/>
</dbReference>
<sequence>MLKQTPLSQALALAYSAAALSVALQGTALAQSNATGNIFGSVDNAAGATVVVQNAETGLRRTLTPDASGRYQATALPPGHYKVDLVRDGKTVQSSETDVLLGQGADVSFATASANATVQVTGRRGARIDVSNTNNGAVFTSRELQRLPVQTNITSIALLAPNTVSADSAYGGASFGGSGASENSFYVNGFPITNPKTQLGSMQLPFGAIGQSSVITGGFGAEFGRSIGGVVNITTKSGTNNWEVGATYSITPNSLRSNPKNIYYEKTGFADNAETDGTLHFRRDNSKHDEQEAGFYVGGPLIQDKLFMFAAIDQVYTKDQYLNRTYGSTAATNIGTNGWSRDKSRETRYTVKFDWNINDDHRLEWTSLGDNTRERQQRYGYVLNGPLSELKGSPNDVMWSQQDRKNAAGSGGDINMLKYTGNLTQDLTLTALYGELSGDRVNTFVTDGGAVPPLVSVPSVSRRVPALDAQNLYVNHNRYGTPAEPDIEIPGTSKVKASRLDLEYKLGSHTLRGGIDSVKLSLTNAGQFRTGGSSWSYQRVTGDPNRVALLSTGVEGNVFAAGGYGTQGYYAAQTKFSSVTDAAEKQSAAYIEDKWQITRNFLLNLGLRSDSYSNTNGDGQKFLEMKNQIAPRVSASWDVNGDASFKVFGSAGRYYLQLPTQVAARAASRSTLTRQAFTYTGIDPATGVPTGLTAIHVPFSPDGEYGQAKDPRSVVVKDLKSNYQDEVTLGFEKAYSPDLNYGAKVTYRKLGAGIDDNCDTRRLYKYAVDHGIPVVSKDFMSCYIFNPGEDVTVWIDGHDENGNPVVSGKGQYAHFTAAEIGNPKAERKYTAVDLFLEHPFRNGWFGRVNYTWSRSKGNMEGQTRSDSGQTDIGTSAGWDYPEFAPNTYGLLPNDREHALKSYGYVELNKEWSVGWNALIQSGRPKVCLGTDPVADAGDDSKDPYGGTYGGPAYGAEYMFCGGKPVPRGSIGRLPTEKRLDLSLAYKPAYLKDLTLKVDMFNVFNSQTVLARQETYDDGSGENIEPNYGETRDFAAPRSVKLSVEYNHRF</sequence>
<comment type="caution">
    <text evidence="11">The sequence shown here is derived from an EMBL/GenBank/DDBJ whole genome shotgun (WGS) entry which is preliminary data.</text>
</comment>
<gene>
    <name evidence="11" type="ORF">E4L96_09660</name>
</gene>
<feature type="chain" id="PRO_5021451729" evidence="9">
    <location>
        <begin position="31"/>
        <end position="1049"/>
    </location>
</feature>